<dbReference type="Proteomes" id="UP000447355">
    <property type="component" value="Unassembled WGS sequence"/>
</dbReference>
<proteinExistence type="predicted"/>
<evidence type="ECO:0000313" key="2">
    <source>
        <dbReference type="EMBL" id="MYM92702.1"/>
    </source>
</evidence>
<dbReference type="AlphaFoldDB" id="A0A845GH03"/>
<feature type="signal peptide" evidence="1">
    <location>
        <begin position="1"/>
        <end position="20"/>
    </location>
</feature>
<reference evidence="2" key="1">
    <citation type="submission" date="2019-12" db="EMBL/GenBank/DDBJ databases">
        <title>Novel species isolated from a subtropical stream in China.</title>
        <authorList>
            <person name="Lu H."/>
        </authorList>
    </citation>
    <scope>NUCLEOTIDE SEQUENCE [LARGE SCALE GENOMIC DNA]</scope>
    <source>
        <strain evidence="2">FT81W</strain>
    </source>
</reference>
<protein>
    <submittedName>
        <fullName evidence="2">Uncharacterized protein</fullName>
    </submittedName>
</protein>
<evidence type="ECO:0000256" key="1">
    <source>
        <dbReference type="SAM" id="SignalP"/>
    </source>
</evidence>
<keyword evidence="1" id="KW-0732">Signal</keyword>
<dbReference type="EMBL" id="WWCX01000001">
    <property type="protein sequence ID" value="MYM92702.1"/>
    <property type="molecule type" value="Genomic_DNA"/>
</dbReference>
<accession>A0A845GH03</accession>
<comment type="caution">
    <text evidence="2">The sequence shown here is derived from an EMBL/GenBank/DDBJ whole genome shotgun (WGS) entry which is preliminary data.</text>
</comment>
<gene>
    <name evidence="2" type="ORF">GTP90_02370</name>
</gene>
<organism evidence="2 3">
    <name type="scientific">Duganella vulcania</name>
    <dbReference type="NCBI Taxonomy" id="2692166"/>
    <lineage>
        <taxon>Bacteria</taxon>
        <taxon>Pseudomonadati</taxon>
        <taxon>Pseudomonadota</taxon>
        <taxon>Betaproteobacteria</taxon>
        <taxon>Burkholderiales</taxon>
        <taxon>Oxalobacteraceae</taxon>
        <taxon>Telluria group</taxon>
        <taxon>Duganella</taxon>
    </lineage>
</organism>
<name>A0A845GH03_9BURK</name>
<feature type="chain" id="PRO_5032321148" evidence="1">
    <location>
        <begin position="21"/>
        <end position="326"/>
    </location>
</feature>
<sequence>MFSKVALVVGMMFAATAAQAGIFGSSERIPTPQELQAETNCSKDHSVAYCTFWASGFRGKIDDVDLPGELRNKVDANGSLGQVLSAAGSIGIGASQLAGAAPTIISKSGMGSLNIVGGLMLLAGGTADTTNVDKMIAFLPESEASDPETAGAIIENAYVDAFVKAVPGVTSATYETFMAEDGFYVSSFVLHGGDCDTTKCVLFSNVWGNVCKYQPCNRPKAKARLIHHGYLGQGKFWAPPNGEFVTLVINPVSHNGYYSSFAKVNYELPAIKDKLELMTKVSQKLPQWASYFLGPSRDKTTIPCPMVLQGGTQYLFVKPSSQLAAN</sequence>
<evidence type="ECO:0000313" key="3">
    <source>
        <dbReference type="Proteomes" id="UP000447355"/>
    </source>
</evidence>